<dbReference type="GO" id="GO:0000155">
    <property type="term" value="F:phosphorelay sensor kinase activity"/>
    <property type="evidence" value="ECO:0007669"/>
    <property type="project" value="InterPro"/>
</dbReference>
<protein>
    <submittedName>
        <fullName evidence="6">GAF domain-containing protein</fullName>
    </submittedName>
</protein>
<feature type="region of interest" description="Disordered" evidence="4">
    <location>
        <begin position="498"/>
        <end position="518"/>
    </location>
</feature>
<dbReference type="InterPro" id="IPR050482">
    <property type="entry name" value="Sensor_HK_TwoCompSys"/>
</dbReference>
<evidence type="ECO:0000259" key="5">
    <source>
        <dbReference type="PROSITE" id="PS50109"/>
    </source>
</evidence>
<dbReference type="Proteomes" id="UP000663791">
    <property type="component" value="Unassembled WGS sequence"/>
</dbReference>
<dbReference type="AlphaFoldDB" id="A0A938Y3K0"/>
<dbReference type="InterPro" id="IPR029016">
    <property type="entry name" value="GAF-like_dom_sf"/>
</dbReference>
<gene>
    <name evidence="6" type="ORF">JK386_16825</name>
</gene>
<dbReference type="PANTHER" id="PTHR24421">
    <property type="entry name" value="NITRATE/NITRITE SENSOR PROTEIN NARX-RELATED"/>
    <property type="match status" value="1"/>
</dbReference>
<reference evidence="6" key="1">
    <citation type="submission" date="2021-01" db="EMBL/GenBank/DDBJ databases">
        <title>Novel species in genus Nocardioides.</title>
        <authorList>
            <person name="Zhang G."/>
        </authorList>
    </citation>
    <scope>NUCLEOTIDE SEQUENCE</scope>
    <source>
        <strain evidence="6">Zg-536</strain>
    </source>
</reference>
<dbReference type="SMART" id="SM00387">
    <property type="entry name" value="HATPase_c"/>
    <property type="match status" value="1"/>
</dbReference>
<keyword evidence="2" id="KW-0418">Kinase</keyword>
<dbReference type="PANTHER" id="PTHR24421:SF56">
    <property type="entry name" value="OXYGEN SENSOR HISTIDINE KINASE RESPONSE REGULATOR DOST"/>
    <property type="match status" value="1"/>
</dbReference>
<accession>A0A938Y3K0</accession>
<evidence type="ECO:0000256" key="2">
    <source>
        <dbReference type="ARBA" id="ARBA00022777"/>
    </source>
</evidence>
<dbReference type="RefSeq" id="WP_205292886.1">
    <property type="nucleotide sequence ID" value="NZ_CP074406.1"/>
</dbReference>
<dbReference type="InterPro" id="IPR003594">
    <property type="entry name" value="HATPase_dom"/>
</dbReference>
<name>A0A938Y3K0_9ACTN</name>
<dbReference type="EMBL" id="JAERTX010000019">
    <property type="protein sequence ID" value="MBM9461567.1"/>
    <property type="molecule type" value="Genomic_DNA"/>
</dbReference>
<evidence type="ECO:0000313" key="6">
    <source>
        <dbReference type="EMBL" id="MBM9461567.1"/>
    </source>
</evidence>
<dbReference type="InterPro" id="IPR011712">
    <property type="entry name" value="Sig_transdc_His_kin_sub3_dim/P"/>
</dbReference>
<feature type="compositionally biased region" description="Polar residues" evidence="4">
    <location>
        <begin position="500"/>
        <end position="518"/>
    </location>
</feature>
<evidence type="ECO:0000256" key="1">
    <source>
        <dbReference type="ARBA" id="ARBA00022679"/>
    </source>
</evidence>
<dbReference type="SUPFAM" id="SSF55874">
    <property type="entry name" value="ATPase domain of HSP90 chaperone/DNA topoisomerase II/histidine kinase"/>
    <property type="match status" value="1"/>
</dbReference>
<dbReference type="Pfam" id="PF07730">
    <property type="entry name" value="HisKA_3"/>
    <property type="match status" value="1"/>
</dbReference>
<feature type="domain" description="Histidine kinase" evidence="5">
    <location>
        <begin position="434"/>
        <end position="518"/>
    </location>
</feature>
<evidence type="ECO:0000256" key="4">
    <source>
        <dbReference type="SAM" id="MobiDB-lite"/>
    </source>
</evidence>
<dbReference type="InterPro" id="IPR003018">
    <property type="entry name" value="GAF"/>
</dbReference>
<dbReference type="GO" id="GO:0046983">
    <property type="term" value="F:protein dimerization activity"/>
    <property type="evidence" value="ECO:0007669"/>
    <property type="project" value="InterPro"/>
</dbReference>
<dbReference type="Gene3D" id="1.20.5.1930">
    <property type="match status" value="1"/>
</dbReference>
<dbReference type="InterPro" id="IPR005467">
    <property type="entry name" value="His_kinase_dom"/>
</dbReference>
<comment type="caution">
    <text evidence="6">The sequence shown here is derived from an EMBL/GenBank/DDBJ whole genome shotgun (WGS) entry which is preliminary data.</text>
</comment>
<dbReference type="CDD" id="cd16917">
    <property type="entry name" value="HATPase_UhpB-NarQ-NarX-like"/>
    <property type="match status" value="1"/>
</dbReference>
<feature type="region of interest" description="Disordered" evidence="4">
    <location>
        <begin position="1"/>
        <end position="20"/>
    </location>
</feature>
<proteinExistence type="predicted"/>
<keyword evidence="7" id="KW-1185">Reference proteome</keyword>
<dbReference type="GO" id="GO:0016020">
    <property type="term" value="C:membrane"/>
    <property type="evidence" value="ECO:0007669"/>
    <property type="project" value="InterPro"/>
</dbReference>
<dbReference type="InterPro" id="IPR036890">
    <property type="entry name" value="HATPase_C_sf"/>
</dbReference>
<dbReference type="Pfam" id="PF02518">
    <property type="entry name" value="HATPase_c"/>
    <property type="match status" value="1"/>
</dbReference>
<evidence type="ECO:0000256" key="3">
    <source>
        <dbReference type="ARBA" id="ARBA00023012"/>
    </source>
</evidence>
<dbReference type="SUPFAM" id="SSF55781">
    <property type="entry name" value="GAF domain-like"/>
    <property type="match status" value="2"/>
</dbReference>
<dbReference type="Gene3D" id="3.30.565.10">
    <property type="entry name" value="Histidine kinase-like ATPase, C-terminal domain"/>
    <property type="match status" value="1"/>
</dbReference>
<sequence>MGGRPEDDQTAGPPPRSDRLPAEETLDQVVRVAAELTGARFGALVVEAPGTAGAESQTPWLHAHGDPTGHEAVLETLMTRGPALVSDGPVTSGDSLSVPVTVGGRVLGTLLLAGKRSGSAFLERDGEVAAALTGIIATSLSHARLGDLATRRGGRGRPAEQPRSDAPDDTAWRIVADWALELSGADVAWVVSGADAARLHLRAVAGLDTDPSARASVDFTTSLSRCATVTGRPLRVRSIFEHSRAVDVSAALGGAPMASAFVLPLYTSSDEEAALTIAWADPVDPDRLHRDAALPRLLADQAPLVLRVARIHQDERRLAVLEDRDRIARDLHDLVIQKLYAVGLQLQGVPRLDRPDDVAASIEAANSEIDETIREIRNTIFRLGPLTGATDARAAVMEVVERAARSMKIRPTVQFHGPVRSLLGPDLLADVLAVLTEALSNVARHAHAGTCLVEVGVGSEITVRVHDDGVGMETGTGASMAQSGLANLRLRAEQHGGSLDLTTSPEQGTTVTWTIPLP</sequence>
<dbReference type="SMART" id="SM00065">
    <property type="entry name" value="GAF"/>
    <property type="match status" value="1"/>
</dbReference>
<keyword evidence="1" id="KW-0808">Transferase</keyword>
<keyword evidence="3" id="KW-0902">Two-component regulatory system</keyword>
<organism evidence="6 7">
    <name type="scientific">Nocardioides faecalis</name>
    <dbReference type="NCBI Taxonomy" id="2803858"/>
    <lineage>
        <taxon>Bacteria</taxon>
        <taxon>Bacillati</taxon>
        <taxon>Actinomycetota</taxon>
        <taxon>Actinomycetes</taxon>
        <taxon>Propionibacteriales</taxon>
        <taxon>Nocardioidaceae</taxon>
        <taxon>Nocardioides</taxon>
    </lineage>
</organism>
<dbReference type="Pfam" id="PF13185">
    <property type="entry name" value="GAF_2"/>
    <property type="match status" value="1"/>
</dbReference>
<evidence type="ECO:0000313" key="7">
    <source>
        <dbReference type="Proteomes" id="UP000663791"/>
    </source>
</evidence>
<feature type="region of interest" description="Disordered" evidence="4">
    <location>
        <begin position="149"/>
        <end position="168"/>
    </location>
</feature>
<dbReference type="PROSITE" id="PS50109">
    <property type="entry name" value="HIS_KIN"/>
    <property type="match status" value="1"/>
</dbReference>
<feature type="compositionally biased region" description="Basic and acidic residues" evidence="4">
    <location>
        <begin position="157"/>
        <end position="166"/>
    </location>
</feature>
<dbReference type="Gene3D" id="3.30.450.40">
    <property type="match status" value="2"/>
</dbReference>